<dbReference type="SUPFAM" id="SSF49842">
    <property type="entry name" value="TNF-like"/>
    <property type="match status" value="1"/>
</dbReference>
<proteinExistence type="predicted"/>
<dbReference type="PANTHER" id="PTHR15427:SF50">
    <property type="entry name" value="COMPLEMENT C1Q TUMOR NECROSIS FACTOR-RELATED PROTEIN 2-LIKE"/>
    <property type="match status" value="1"/>
</dbReference>
<gene>
    <name evidence="5" type="ORF">GSLYS_00011929001</name>
</gene>
<comment type="caution">
    <text evidence="5">The sequence shown here is derived from an EMBL/GenBank/DDBJ whole genome shotgun (WGS) entry which is preliminary data.</text>
</comment>
<organism evidence="5 6">
    <name type="scientific">Lymnaea stagnalis</name>
    <name type="common">Great pond snail</name>
    <name type="synonym">Helix stagnalis</name>
    <dbReference type="NCBI Taxonomy" id="6523"/>
    <lineage>
        <taxon>Eukaryota</taxon>
        <taxon>Metazoa</taxon>
        <taxon>Spiralia</taxon>
        <taxon>Lophotrochozoa</taxon>
        <taxon>Mollusca</taxon>
        <taxon>Gastropoda</taxon>
        <taxon>Heterobranchia</taxon>
        <taxon>Euthyneura</taxon>
        <taxon>Panpulmonata</taxon>
        <taxon>Hygrophila</taxon>
        <taxon>Lymnaeoidea</taxon>
        <taxon>Lymnaeidae</taxon>
        <taxon>Lymnaea</taxon>
    </lineage>
</organism>
<evidence type="ECO:0000313" key="5">
    <source>
        <dbReference type="EMBL" id="CAL1538108.1"/>
    </source>
</evidence>
<dbReference type="EMBL" id="CAXITT010000285">
    <property type="protein sequence ID" value="CAL1538108.1"/>
    <property type="molecule type" value="Genomic_DNA"/>
</dbReference>
<reference evidence="5 6" key="1">
    <citation type="submission" date="2024-04" db="EMBL/GenBank/DDBJ databases">
        <authorList>
            <consortium name="Genoscope - CEA"/>
            <person name="William W."/>
        </authorList>
    </citation>
    <scope>NUCLEOTIDE SEQUENCE [LARGE SCALE GENOMIC DNA]</scope>
</reference>
<accession>A0AAV2HZ74</accession>
<dbReference type="PROSITE" id="PS50871">
    <property type="entry name" value="C1Q"/>
    <property type="match status" value="1"/>
</dbReference>
<dbReference type="InterPro" id="IPR050392">
    <property type="entry name" value="Collagen/C1q_domain"/>
</dbReference>
<evidence type="ECO:0000256" key="1">
    <source>
        <dbReference type="ARBA" id="ARBA00004613"/>
    </source>
</evidence>
<evidence type="ECO:0000313" key="6">
    <source>
        <dbReference type="Proteomes" id="UP001497497"/>
    </source>
</evidence>
<feature type="chain" id="PRO_5043965596" description="C1q domain-containing protein" evidence="3">
    <location>
        <begin position="20"/>
        <end position="338"/>
    </location>
</feature>
<evidence type="ECO:0000256" key="2">
    <source>
        <dbReference type="ARBA" id="ARBA00022525"/>
    </source>
</evidence>
<evidence type="ECO:0000256" key="3">
    <source>
        <dbReference type="SAM" id="SignalP"/>
    </source>
</evidence>
<keyword evidence="2" id="KW-0964">Secreted</keyword>
<dbReference type="Pfam" id="PF00386">
    <property type="entry name" value="C1q"/>
    <property type="match status" value="1"/>
</dbReference>
<evidence type="ECO:0000259" key="4">
    <source>
        <dbReference type="PROSITE" id="PS50871"/>
    </source>
</evidence>
<dbReference type="Gene3D" id="2.60.120.40">
    <property type="match status" value="1"/>
</dbReference>
<dbReference type="AlphaFoldDB" id="A0AAV2HZ74"/>
<protein>
    <recommendedName>
        <fullName evidence="4">C1q domain-containing protein</fullName>
    </recommendedName>
</protein>
<dbReference type="InterPro" id="IPR008983">
    <property type="entry name" value="Tumour_necrosis_fac-like_dom"/>
</dbReference>
<dbReference type="InterPro" id="IPR001073">
    <property type="entry name" value="C1q_dom"/>
</dbReference>
<comment type="subcellular location">
    <subcellularLocation>
        <location evidence="1">Secreted</location>
    </subcellularLocation>
</comment>
<dbReference type="SMART" id="SM00110">
    <property type="entry name" value="C1Q"/>
    <property type="match status" value="1"/>
</dbReference>
<keyword evidence="3" id="KW-0732">Signal</keyword>
<dbReference type="GO" id="GO:0005576">
    <property type="term" value="C:extracellular region"/>
    <property type="evidence" value="ECO:0007669"/>
    <property type="project" value="UniProtKB-SubCell"/>
</dbReference>
<sequence>MWLPAVLACACLALSSTSALRHRRDDSDAKKPLNIRAYPKVAVETITEVLKLECRAPEYENVLIPVLIYVGKTGNETKQIAIQKITGQESIEDDRIKSEGTLQVTDGVLPRLNISITKPVVDDGGVYICKYVYVDTTFQAHVITGQLDVTVTPPPSKDFIPLPETEDCNCQDVWDEIAKIKATLVKENKELRSQVHSYDETCRVSFSAKFATRNGYSIVGGEPAIFDSVLSNKGEAYDVNSGEFTAPCNGQYFFQVTLRSHQEQDSGYVDGVIQVDGEERARTSVFTDASNDNYQSATNGVVLALEKGQKVNVQVKSTSSGEFVGDAYSIFSGFYLYP</sequence>
<dbReference type="PANTHER" id="PTHR15427">
    <property type="entry name" value="EMILIN ELASTIN MICROFIBRIL INTERFACE-LOCATED PROTEIN ELASTIN MICROFIBRIL INTERFACER"/>
    <property type="match status" value="1"/>
</dbReference>
<dbReference type="PRINTS" id="PR00007">
    <property type="entry name" value="COMPLEMNTC1Q"/>
</dbReference>
<keyword evidence="6" id="KW-1185">Reference proteome</keyword>
<feature type="domain" description="C1q" evidence="4">
    <location>
        <begin position="199"/>
        <end position="338"/>
    </location>
</feature>
<dbReference type="Proteomes" id="UP001497497">
    <property type="component" value="Unassembled WGS sequence"/>
</dbReference>
<feature type="signal peptide" evidence="3">
    <location>
        <begin position="1"/>
        <end position="19"/>
    </location>
</feature>
<name>A0AAV2HZ74_LYMST</name>